<dbReference type="EMBL" id="CAJHUC010002179">
    <property type="protein sequence ID" value="CAD7703351.1"/>
    <property type="molecule type" value="Genomic_DNA"/>
</dbReference>
<dbReference type="PANTHER" id="PTHR10501">
    <property type="entry name" value="U1 SMALL NUCLEAR RIBONUCLEOPROTEIN A/U2 SMALL NUCLEAR RIBONUCLEOPROTEIN B"/>
    <property type="match status" value="1"/>
</dbReference>
<evidence type="ECO:0000256" key="2">
    <source>
        <dbReference type="PROSITE-ProRule" id="PRU00176"/>
    </source>
</evidence>
<protein>
    <recommendedName>
        <fullName evidence="3">RRM domain-containing protein</fullName>
    </recommendedName>
</protein>
<dbReference type="OrthoDB" id="431169at2759"/>
<dbReference type="Pfam" id="PF00076">
    <property type="entry name" value="RRM_1"/>
    <property type="match status" value="1"/>
</dbReference>
<reference evidence="4" key="1">
    <citation type="submission" date="2020-12" db="EMBL/GenBank/DDBJ databases">
        <authorList>
            <person name="Iha C."/>
        </authorList>
    </citation>
    <scope>NUCLEOTIDE SEQUENCE</scope>
</reference>
<dbReference type="Gene3D" id="3.30.70.330">
    <property type="match status" value="2"/>
</dbReference>
<feature type="domain" description="RRM" evidence="3">
    <location>
        <begin position="49"/>
        <end position="124"/>
    </location>
</feature>
<feature type="domain" description="RRM" evidence="3">
    <location>
        <begin position="166"/>
        <end position="231"/>
    </location>
</feature>
<dbReference type="InterPro" id="IPR000504">
    <property type="entry name" value="RRM_dom"/>
</dbReference>
<accession>A0A8S1JB97</accession>
<keyword evidence="1 2" id="KW-0694">RNA-binding</keyword>
<name>A0A8S1JB97_9CHLO</name>
<dbReference type="SMART" id="SM00360">
    <property type="entry name" value="RRM"/>
    <property type="match status" value="2"/>
</dbReference>
<proteinExistence type="predicted"/>
<dbReference type="PROSITE" id="PS50102">
    <property type="entry name" value="RRM"/>
    <property type="match status" value="2"/>
</dbReference>
<evidence type="ECO:0000313" key="5">
    <source>
        <dbReference type="Proteomes" id="UP000708148"/>
    </source>
</evidence>
<gene>
    <name evidence="4" type="ORF">OSTQU699_LOCUS8708</name>
</gene>
<evidence type="ECO:0000256" key="1">
    <source>
        <dbReference type="ARBA" id="ARBA00022884"/>
    </source>
</evidence>
<dbReference type="SUPFAM" id="SSF54928">
    <property type="entry name" value="RNA-binding domain, RBD"/>
    <property type="match status" value="1"/>
</dbReference>
<dbReference type="Proteomes" id="UP000708148">
    <property type="component" value="Unassembled WGS sequence"/>
</dbReference>
<dbReference type="AlphaFoldDB" id="A0A8S1JB97"/>
<dbReference type="GO" id="GO:0003723">
    <property type="term" value="F:RNA binding"/>
    <property type="evidence" value="ECO:0007669"/>
    <property type="project" value="UniProtKB-UniRule"/>
</dbReference>
<sequence length="231" mass="25284">MSGYAYEAPGGHPPNPYEVPYGYDHAASAYGAQAQCDGGQYASPGEEIRTIFITGFPDDVKERELNNMLRFLPGYQASQMNWKNGQAQGFALFSHPQAARAAVSAIHSLCFDENSILRAEMARKNMYLREDACAKRPRAAGGPEVAPVAPTAYAPVTNNRDNPPCNTLFIGNLSDAVSKQELEALFAHQPGFKQMKLVRAPRCINCFVEFTDLASAMAVHQSLQALRPNTR</sequence>
<dbReference type="InterPro" id="IPR012677">
    <property type="entry name" value="Nucleotide-bd_a/b_plait_sf"/>
</dbReference>
<evidence type="ECO:0000313" key="4">
    <source>
        <dbReference type="EMBL" id="CAD7703351.1"/>
    </source>
</evidence>
<keyword evidence="5" id="KW-1185">Reference proteome</keyword>
<comment type="caution">
    <text evidence="4">The sequence shown here is derived from an EMBL/GenBank/DDBJ whole genome shotgun (WGS) entry which is preliminary data.</text>
</comment>
<evidence type="ECO:0000259" key="3">
    <source>
        <dbReference type="PROSITE" id="PS50102"/>
    </source>
</evidence>
<organism evidence="4 5">
    <name type="scientific">Ostreobium quekettii</name>
    <dbReference type="NCBI Taxonomy" id="121088"/>
    <lineage>
        <taxon>Eukaryota</taxon>
        <taxon>Viridiplantae</taxon>
        <taxon>Chlorophyta</taxon>
        <taxon>core chlorophytes</taxon>
        <taxon>Ulvophyceae</taxon>
        <taxon>TCBD clade</taxon>
        <taxon>Bryopsidales</taxon>
        <taxon>Ostreobineae</taxon>
        <taxon>Ostreobiaceae</taxon>
        <taxon>Ostreobium</taxon>
    </lineage>
</organism>
<dbReference type="InterPro" id="IPR035979">
    <property type="entry name" value="RBD_domain_sf"/>
</dbReference>